<proteinExistence type="predicted"/>
<gene>
    <name evidence="2" type="ORF">EgrG_002045100</name>
</gene>
<dbReference type="EMBL" id="LK028593">
    <property type="protein sequence ID" value="CDS23753.1"/>
    <property type="molecule type" value="Genomic_DNA"/>
</dbReference>
<evidence type="ECO:0000313" key="4">
    <source>
        <dbReference type="WBParaSite" id="EgrG_002045100"/>
    </source>
</evidence>
<reference evidence="2" key="2">
    <citation type="submission" date="2014-06" db="EMBL/GenBank/DDBJ databases">
        <authorList>
            <person name="Aslett M."/>
        </authorList>
    </citation>
    <scope>NUCLEOTIDE SEQUENCE</scope>
</reference>
<feature type="region of interest" description="Disordered" evidence="1">
    <location>
        <begin position="265"/>
        <end position="304"/>
    </location>
</feature>
<evidence type="ECO:0000313" key="2">
    <source>
        <dbReference type="EMBL" id="CDS23753.1"/>
    </source>
</evidence>
<reference evidence="2 3" key="1">
    <citation type="journal article" date="2013" name="Nature">
        <title>The genomes of four tapeworm species reveal adaptations to parasitism.</title>
        <authorList>
            <person name="Tsai I.J."/>
            <person name="Zarowiecki M."/>
            <person name="Holroyd N."/>
            <person name="Garciarrubio A."/>
            <person name="Sanchez-Flores A."/>
            <person name="Brooks K.L."/>
            <person name="Tracey A."/>
            <person name="Bobes R.J."/>
            <person name="Fragoso G."/>
            <person name="Sciutto E."/>
            <person name="Aslett M."/>
            <person name="Beasley H."/>
            <person name="Bennett H.M."/>
            <person name="Cai J."/>
            <person name="Camicia F."/>
            <person name="Clark R."/>
            <person name="Cucher M."/>
            <person name="De Silva N."/>
            <person name="Day T.A."/>
            <person name="Deplazes P."/>
            <person name="Estrada K."/>
            <person name="Fernandez C."/>
            <person name="Holland P.W."/>
            <person name="Hou J."/>
            <person name="Hu S."/>
            <person name="Huckvale T."/>
            <person name="Hung S.S."/>
            <person name="Kamenetzky L."/>
            <person name="Keane J.A."/>
            <person name="Kiss F."/>
            <person name="Koziol U."/>
            <person name="Lambert O."/>
            <person name="Liu K."/>
            <person name="Luo X."/>
            <person name="Luo Y."/>
            <person name="Macchiaroli N."/>
            <person name="Nichol S."/>
            <person name="Paps J."/>
            <person name="Parkinson J."/>
            <person name="Pouchkina-Stantcheva N."/>
            <person name="Riddiford N."/>
            <person name="Rosenzvit M."/>
            <person name="Salinas G."/>
            <person name="Wasmuth J.D."/>
            <person name="Zamanian M."/>
            <person name="Zheng Y."/>
            <person name="Cai X."/>
            <person name="Soberon X."/>
            <person name="Olson P.D."/>
            <person name="Laclette J.P."/>
            <person name="Brehm K."/>
            <person name="Berriman M."/>
            <person name="Garciarrubio A."/>
            <person name="Bobes R.J."/>
            <person name="Fragoso G."/>
            <person name="Sanchez-Flores A."/>
            <person name="Estrada K."/>
            <person name="Cevallos M.A."/>
            <person name="Morett E."/>
            <person name="Gonzalez V."/>
            <person name="Portillo T."/>
            <person name="Ochoa-Leyva A."/>
            <person name="Jose M.V."/>
            <person name="Sciutto E."/>
            <person name="Landa A."/>
            <person name="Jimenez L."/>
            <person name="Valdes V."/>
            <person name="Carrero J.C."/>
            <person name="Larralde C."/>
            <person name="Morales-Montor J."/>
            <person name="Limon-Lason J."/>
            <person name="Soberon X."/>
            <person name="Laclette J.P."/>
        </authorList>
    </citation>
    <scope>NUCLEOTIDE SEQUENCE [LARGE SCALE GENOMIC DNA]</scope>
</reference>
<sequence length="361" mass="40256">MIEQMDVWMLWHDSNHMPLERRAALNSKALPLTQPTVYDFALLESDFVTPACGLRQEKEARSRSAANVIMVVCNLAYRSPVLVGLEMSSKGVRVTALAAVTSELQPYLVCLLPLKKKGDSNVDPSSTQPCIVEKAVFYRSINNRSMTQLRRTADDGCLTCKFVHADPSVNMGSTNISKPWPNIHSCGLLAPLCPLTSPNLEHPHRIKSGTSALCDRRSPGPALVQSQFAVPPLARITLQSSRSMHHPTVKISTRSKELVLHTHWPNGRNPSRANLGSYRPDTRTSTCTNRTRDPTSGLEYNQASPKPLQVMERLIWQILFATRQARINELSAPNSNLCKSVPHWLYINTIKRATKYQSHSS</sequence>
<name>A0A068WVA9_ECHGR</name>
<protein>
    <submittedName>
        <fullName evidence="2 4">Uncharacterized protein</fullName>
    </submittedName>
</protein>
<evidence type="ECO:0000256" key="1">
    <source>
        <dbReference type="SAM" id="MobiDB-lite"/>
    </source>
</evidence>
<organism evidence="2">
    <name type="scientific">Echinococcus granulosus</name>
    <name type="common">Hydatid tapeworm</name>
    <dbReference type="NCBI Taxonomy" id="6210"/>
    <lineage>
        <taxon>Eukaryota</taxon>
        <taxon>Metazoa</taxon>
        <taxon>Spiralia</taxon>
        <taxon>Lophotrochozoa</taxon>
        <taxon>Platyhelminthes</taxon>
        <taxon>Cestoda</taxon>
        <taxon>Eucestoda</taxon>
        <taxon>Cyclophyllidea</taxon>
        <taxon>Taeniidae</taxon>
        <taxon>Echinococcus</taxon>
        <taxon>Echinococcus granulosus group</taxon>
    </lineage>
</organism>
<accession>A0A068WVA9</accession>
<dbReference type="WBParaSite" id="EgrG_002045100">
    <property type="protein sequence ID" value="EgrG_002045100"/>
    <property type="gene ID" value="EgrG_002045100"/>
</dbReference>
<dbReference type="AlphaFoldDB" id="A0A068WVA9"/>
<dbReference type="Proteomes" id="UP000492820">
    <property type="component" value="Unassembled WGS sequence"/>
</dbReference>
<evidence type="ECO:0000313" key="3">
    <source>
        <dbReference type="Proteomes" id="UP000492820"/>
    </source>
</evidence>
<reference evidence="4" key="3">
    <citation type="submission" date="2020-10" db="UniProtKB">
        <authorList>
            <consortium name="WormBaseParasite"/>
        </authorList>
    </citation>
    <scope>IDENTIFICATION</scope>
</reference>